<dbReference type="KEGG" id="pcav:D3880_11605"/>
<reference evidence="2" key="1">
    <citation type="submission" date="2018-09" db="EMBL/GenBank/DDBJ databases">
        <authorList>
            <person name="Zhu H."/>
        </authorList>
    </citation>
    <scope>NUCLEOTIDE SEQUENCE [LARGE SCALE GENOMIC DNA]</scope>
    <source>
        <strain evidence="2">K2W31S-8</strain>
    </source>
</reference>
<dbReference type="Proteomes" id="UP000265560">
    <property type="component" value="Chromosome"/>
</dbReference>
<keyword evidence="2" id="KW-1185">Reference proteome</keyword>
<evidence type="ECO:0000313" key="2">
    <source>
        <dbReference type="Proteomes" id="UP000265560"/>
    </source>
</evidence>
<accession>A0A385Z1A9</accession>
<proteinExistence type="predicted"/>
<organism evidence="1 2">
    <name type="scientific">Pseudomonas cavernae</name>
    <dbReference type="NCBI Taxonomy" id="2320867"/>
    <lineage>
        <taxon>Bacteria</taxon>
        <taxon>Pseudomonadati</taxon>
        <taxon>Pseudomonadota</taxon>
        <taxon>Gammaproteobacteria</taxon>
        <taxon>Pseudomonadales</taxon>
        <taxon>Pseudomonadaceae</taxon>
        <taxon>Pseudomonas</taxon>
    </lineage>
</organism>
<dbReference type="EMBL" id="CP032419">
    <property type="protein sequence ID" value="AYC32975.1"/>
    <property type="molecule type" value="Genomic_DNA"/>
</dbReference>
<protein>
    <submittedName>
        <fullName evidence="1">Uncharacterized protein</fullName>
    </submittedName>
</protein>
<evidence type="ECO:0000313" key="1">
    <source>
        <dbReference type="EMBL" id="AYC32975.1"/>
    </source>
</evidence>
<gene>
    <name evidence="1" type="ORF">D3880_11605</name>
</gene>
<name>A0A385Z1A9_9PSED</name>
<dbReference type="RefSeq" id="WP_119893594.1">
    <property type="nucleotide sequence ID" value="NZ_CP032419.1"/>
</dbReference>
<sequence length="134" mass="15072">MIATAREVLHAYEQQIANNKVQVQFDTDAAPVVVSQWMLLTQLLNSQRIPSEPVPARHAAPVRRFPAAPAVRPRRAEAVAHCKRYQRNQARARRDAAMADQAMKRLAGAAKWLRSTEAELRDIDALLQREGRGL</sequence>
<dbReference type="AlphaFoldDB" id="A0A385Z1A9"/>